<keyword evidence="2" id="KW-1185">Reference proteome</keyword>
<dbReference type="Proteomes" id="UP001596328">
    <property type="component" value="Unassembled WGS sequence"/>
</dbReference>
<proteinExistence type="predicted"/>
<organism evidence="1 2">
    <name type="scientific">Halobium palmae</name>
    <dbReference type="NCBI Taxonomy" id="1776492"/>
    <lineage>
        <taxon>Archaea</taxon>
        <taxon>Methanobacteriati</taxon>
        <taxon>Methanobacteriota</taxon>
        <taxon>Stenosarchaea group</taxon>
        <taxon>Halobacteria</taxon>
        <taxon>Halobacteriales</taxon>
        <taxon>Haloferacaceae</taxon>
        <taxon>Halobium</taxon>
    </lineage>
</organism>
<dbReference type="AlphaFoldDB" id="A0ABD5RV73"/>
<sequence length="75" mass="8341">MQVVFIRLDERTDWDNHAQEREPHFSILTPADAQVRACPNSWTVADTRITASIVPAMLSGIKSFSPGIRIMLSGS</sequence>
<comment type="caution">
    <text evidence="1">The sequence shown here is derived from an EMBL/GenBank/DDBJ whole genome shotgun (WGS) entry which is preliminary data.</text>
</comment>
<evidence type="ECO:0000313" key="2">
    <source>
        <dbReference type="Proteomes" id="UP001596328"/>
    </source>
</evidence>
<dbReference type="EMBL" id="JBHSWU010000001">
    <property type="protein sequence ID" value="MFC6722848.1"/>
    <property type="molecule type" value="Genomic_DNA"/>
</dbReference>
<evidence type="ECO:0000313" key="1">
    <source>
        <dbReference type="EMBL" id="MFC6722848.1"/>
    </source>
</evidence>
<reference evidence="1 2" key="1">
    <citation type="journal article" date="2019" name="Int. J. Syst. Evol. Microbiol.">
        <title>The Global Catalogue of Microorganisms (GCM) 10K type strain sequencing project: providing services to taxonomists for standard genome sequencing and annotation.</title>
        <authorList>
            <consortium name="The Broad Institute Genomics Platform"/>
            <consortium name="The Broad Institute Genome Sequencing Center for Infectious Disease"/>
            <person name="Wu L."/>
            <person name="Ma J."/>
        </authorList>
    </citation>
    <scope>NUCLEOTIDE SEQUENCE [LARGE SCALE GENOMIC DNA]</scope>
    <source>
        <strain evidence="1 2">NBRC 111368</strain>
    </source>
</reference>
<gene>
    <name evidence="1" type="ORF">ACFQE1_00185</name>
</gene>
<accession>A0ABD5RV73</accession>
<protein>
    <submittedName>
        <fullName evidence="1">Uncharacterized protein</fullName>
    </submittedName>
</protein>
<name>A0ABD5RV73_9EURY</name>